<accession>A0A0A8Y0H5</accession>
<reference evidence="1" key="1">
    <citation type="submission" date="2014-09" db="EMBL/GenBank/DDBJ databases">
        <authorList>
            <person name="Magalhaes I.L.F."/>
            <person name="Oliveira U."/>
            <person name="Santos F.R."/>
            <person name="Vidigal T.H.D.A."/>
            <person name="Brescovit A.D."/>
            <person name="Santos A.J."/>
        </authorList>
    </citation>
    <scope>NUCLEOTIDE SEQUENCE</scope>
    <source>
        <tissue evidence="1">Shoot tissue taken approximately 20 cm above the soil surface</tissue>
    </source>
</reference>
<organism evidence="1">
    <name type="scientific">Arundo donax</name>
    <name type="common">Giant reed</name>
    <name type="synonym">Donax arundinaceus</name>
    <dbReference type="NCBI Taxonomy" id="35708"/>
    <lineage>
        <taxon>Eukaryota</taxon>
        <taxon>Viridiplantae</taxon>
        <taxon>Streptophyta</taxon>
        <taxon>Embryophyta</taxon>
        <taxon>Tracheophyta</taxon>
        <taxon>Spermatophyta</taxon>
        <taxon>Magnoliopsida</taxon>
        <taxon>Liliopsida</taxon>
        <taxon>Poales</taxon>
        <taxon>Poaceae</taxon>
        <taxon>PACMAD clade</taxon>
        <taxon>Arundinoideae</taxon>
        <taxon>Arundineae</taxon>
        <taxon>Arundo</taxon>
    </lineage>
</organism>
<dbReference type="AlphaFoldDB" id="A0A0A8Y0H5"/>
<protein>
    <submittedName>
        <fullName evidence="1">Uncharacterized protein</fullName>
    </submittedName>
</protein>
<proteinExistence type="predicted"/>
<dbReference type="EMBL" id="GBRH01278276">
    <property type="protein sequence ID" value="JAD19619.1"/>
    <property type="molecule type" value="Transcribed_RNA"/>
</dbReference>
<evidence type="ECO:0000313" key="1">
    <source>
        <dbReference type="EMBL" id="JAD19619.1"/>
    </source>
</evidence>
<sequence>MQLIDLLYHYVCNFQMCSVHTIKRCWILCDMHCVFNVLDYHVNKH</sequence>
<reference evidence="1" key="2">
    <citation type="journal article" date="2015" name="Data Brief">
        <title>Shoot transcriptome of the giant reed, Arundo donax.</title>
        <authorList>
            <person name="Barrero R.A."/>
            <person name="Guerrero F.D."/>
            <person name="Moolhuijzen P."/>
            <person name="Goolsby J.A."/>
            <person name="Tidwell J."/>
            <person name="Bellgard S.E."/>
            <person name="Bellgard M.I."/>
        </authorList>
    </citation>
    <scope>NUCLEOTIDE SEQUENCE</scope>
    <source>
        <tissue evidence="1">Shoot tissue taken approximately 20 cm above the soil surface</tissue>
    </source>
</reference>
<name>A0A0A8Y0H5_ARUDO</name>